<organism evidence="14 15">
    <name type="scientific">Streptomyces marincola</name>
    <dbReference type="NCBI Taxonomy" id="2878388"/>
    <lineage>
        <taxon>Bacteria</taxon>
        <taxon>Bacillati</taxon>
        <taxon>Actinomycetota</taxon>
        <taxon>Actinomycetes</taxon>
        <taxon>Kitasatosporales</taxon>
        <taxon>Streptomycetaceae</taxon>
        <taxon>Streptomyces</taxon>
    </lineage>
</organism>
<dbReference type="PROSITE" id="PS50075">
    <property type="entry name" value="CARRIER"/>
    <property type="match status" value="1"/>
</dbReference>
<evidence type="ECO:0000256" key="10">
    <source>
        <dbReference type="SAM" id="MobiDB-lite"/>
    </source>
</evidence>
<evidence type="ECO:0000256" key="2">
    <source>
        <dbReference type="ARBA" id="ARBA00022450"/>
    </source>
</evidence>
<dbReference type="EMBL" id="CP021121">
    <property type="protein sequence ID" value="ARQ72621.1"/>
    <property type="molecule type" value="Genomic_DNA"/>
</dbReference>
<protein>
    <submittedName>
        <fullName evidence="14">Uncharacterized protein</fullName>
    </submittedName>
</protein>
<evidence type="ECO:0000256" key="4">
    <source>
        <dbReference type="ARBA" id="ARBA00022679"/>
    </source>
</evidence>
<dbReference type="Pfam" id="PF08240">
    <property type="entry name" value="ADH_N"/>
    <property type="match status" value="1"/>
</dbReference>
<keyword evidence="15" id="KW-1185">Reference proteome</keyword>
<dbReference type="GO" id="GO:0004315">
    <property type="term" value="F:3-oxoacyl-[acyl-carrier-protein] synthase activity"/>
    <property type="evidence" value="ECO:0007669"/>
    <property type="project" value="InterPro"/>
</dbReference>
<dbReference type="InterPro" id="IPR036736">
    <property type="entry name" value="ACP-like_sf"/>
</dbReference>
<dbReference type="Gene3D" id="3.30.70.3290">
    <property type="match status" value="1"/>
</dbReference>
<dbReference type="SMART" id="SM00827">
    <property type="entry name" value="PKS_AT"/>
    <property type="match status" value="1"/>
</dbReference>
<dbReference type="GO" id="GO:0006633">
    <property type="term" value="P:fatty acid biosynthetic process"/>
    <property type="evidence" value="ECO:0007669"/>
    <property type="project" value="InterPro"/>
</dbReference>
<dbReference type="InterPro" id="IPR029063">
    <property type="entry name" value="SAM-dependent_MTases_sf"/>
</dbReference>
<dbReference type="Pfam" id="PF08242">
    <property type="entry name" value="Methyltransf_12"/>
    <property type="match status" value="1"/>
</dbReference>
<evidence type="ECO:0000256" key="6">
    <source>
        <dbReference type="ARBA" id="ARBA00023194"/>
    </source>
</evidence>
<dbReference type="CDD" id="cd02440">
    <property type="entry name" value="AdoMet_MTases"/>
    <property type="match status" value="1"/>
</dbReference>
<dbReference type="InterPro" id="IPR014031">
    <property type="entry name" value="Ketoacyl_synth_C"/>
</dbReference>
<dbReference type="Pfam" id="PF00109">
    <property type="entry name" value="ketoacyl-synt"/>
    <property type="match status" value="1"/>
</dbReference>
<evidence type="ECO:0000313" key="14">
    <source>
        <dbReference type="EMBL" id="ARQ72621.1"/>
    </source>
</evidence>
<dbReference type="InterPro" id="IPR020806">
    <property type="entry name" value="PKS_PP-bd"/>
</dbReference>
<evidence type="ECO:0000256" key="9">
    <source>
        <dbReference type="PROSITE-ProRule" id="PRU01363"/>
    </source>
</evidence>
<dbReference type="KEGG" id="smao:CAG99_24640"/>
<dbReference type="InterPro" id="IPR014043">
    <property type="entry name" value="Acyl_transferase_dom"/>
</dbReference>
<dbReference type="FunFam" id="3.40.50.720:FF:000209">
    <property type="entry name" value="Polyketide synthase Pks12"/>
    <property type="match status" value="1"/>
</dbReference>
<dbReference type="InterPro" id="IPR013149">
    <property type="entry name" value="ADH-like_C"/>
</dbReference>
<evidence type="ECO:0000256" key="8">
    <source>
        <dbReference type="ARBA" id="ARBA00023315"/>
    </source>
</evidence>
<feature type="domain" description="Carrier" evidence="11">
    <location>
        <begin position="2455"/>
        <end position="2532"/>
    </location>
</feature>
<evidence type="ECO:0000256" key="5">
    <source>
        <dbReference type="ARBA" id="ARBA00022857"/>
    </source>
</evidence>
<dbReference type="InterPro" id="IPR016035">
    <property type="entry name" value="Acyl_Trfase/lysoPLipase"/>
</dbReference>
<dbReference type="Gene3D" id="3.40.47.10">
    <property type="match status" value="1"/>
</dbReference>
<evidence type="ECO:0000259" key="12">
    <source>
        <dbReference type="PROSITE" id="PS52004"/>
    </source>
</evidence>
<dbReference type="InterPro" id="IPR020843">
    <property type="entry name" value="ER"/>
</dbReference>
<evidence type="ECO:0000256" key="3">
    <source>
        <dbReference type="ARBA" id="ARBA00022553"/>
    </source>
</evidence>
<evidence type="ECO:0000256" key="1">
    <source>
        <dbReference type="ARBA" id="ARBA00004792"/>
    </source>
</evidence>
<evidence type="ECO:0000259" key="11">
    <source>
        <dbReference type="PROSITE" id="PS50075"/>
    </source>
</evidence>
<dbReference type="CDD" id="cd00833">
    <property type="entry name" value="PKS"/>
    <property type="match status" value="1"/>
</dbReference>
<dbReference type="PANTHER" id="PTHR43775:SF37">
    <property type="entry name" value="SI:DKEY-61P9.11"/>
    <property type="match status" value="1"/>
</dbReference>
<dbReference type="SUPFAM" id="SSF51735">
    <property type="entry name" value="NAD(P)-binding Rossmann-fold domains"/>
    <property type="match status" value="3"/>
</dbReference>
<keyword evidence="5" id="KW-0521">NADP</keyword>
<dbReference type="RefSeq" id="WP_255308325.1">
    <property type="nucleotide sequence ID" value="NZ_CP021121.1"/>
</dbReference>
<dbReference type="InterPro" id="IPR011032">
    <property type="entry name" value="GroES-like_sf"/>
</dbReference>
<dbReference type="SUPFAM" id="SSF52151">
    <property type="entry name" value="FabD/lysophospholipase-like"/>
    <property type="match status" value="1"/>
</dbReference>
<dbReference type="InterPro" id="IPR049552">
    <property type="entry name" value="PKS_DH_N"/>
</dbReference>
<dbReference type="Pfam" id="PF14765">
    <property type="entry name" value="PS-DH"/>
    <property type="match status" value="1"/>
</dbReference>
<dbReference type="InterPro" id="IPR001227">
    <property type="entry name" value="Ac_transferase_dom_sf"/>
</dbReference>
<dbReference type="InterPro" id="IPR018201">
    <property type="entry name" value="Ketoacyl_synth_AS"/>
</dbReference>
<gene>
    <name evidence="14" type="ORF">CAG99_24640</name>
</gene>
<dbReference type="PROSITE" id="PS00606">
    <property type="entry name" value="KS3_1"/>
    <property type="match status" value="1"/>
</dbReference>
<dbReference type="InterPro" id="IPR020841">
    <property type="entry name" value="PKS_Beta-ketoAc_synthase_dom"/>
</dbReference>
<evidence type="ECO:0000259" key="13">
    <source>
        <dbReference type="PROSITE" id="PS52019"/>
    </source>
</evidence>
<dbReference type="Gene3D" id="3.90.180.10">
    <property type="entry name" value="Medium-chain alcohol dehydrogenases, catalytic domain"/>
    <property type="match status" value="1"/>
</dbReference>
<dbReference type="InterPro" id="IPR032821">
    <property type="entry name" value="PKS_assoc"/>
</dbReference>
<dbReference type="SMART" id="SM00826">
    <property type="entry name" value="PKS_DH"/>
    <property type="match status" value="1"/>
</dbReference>
<feature type="compositionally biased region" description="Pro residues" evidence="10">
    <location>
        <begin position="1585"/>
        <end position="1603"/>
    </location>
</feature>
<dbReference type="InterPro" id="IPR016036">
    <property type="entry name" value="Malonyl_transacylase_ACP-bd"/>
</dbReference>
<dbReference type="SMART" id="SM00822">
    <property type="entry name" value="PKS_KR"/>
    <property type="match status" value="1"/>
</dbReference>
<dbReference type="PROSITE" id="PS00012">
    <property type="entry name" value="PHOSPHOPANTETHEINE"/>
    <property type="match status" value="1"/>
</dbReference>
<dbReference type="Gene3D" id="3.10.129.110">
    <property type="entry name" value="Polyketide synthase dehydratase"/>
    <property type="match status" value="1"/>
</dbReference>
<dbReference type="GO" id="GO:0031177">
    <property type="term" value="F:phosphopantetheine binding"/>
    <property type="evidence" value="ECO:0007669"/>
    <property type="project" value="InterPro"/>
</dbReference>
<dbReference type="SUPFAM" id="SSF53335">
    <property type="entry name" value="S-adenosyl-L-methionine-dependent methyltransferases"/>
    <property type="match status" value="1"/>
</dbReference>
<keyword evidence="7" id="KW-0511">Multifunctional enzyme</keyword>
<feature type="domain" description="PKS/mFAS DH" evidence="13">
    <location>
        <begin position="910"/>
        <end position="1185"/>
    </location>
</feature>
<dbReference type="Gene3D" id="3.40.50.150">
    <property type="entry name" value="Vaccinia Virus protein VP39"/>
    <property type="match status" value="1"/>
</dbReference>
<dbReference type="Pfam" id="PF08659">
    <property type="entry name" value="KR"/>
    <property type="match status" value="1"/>
</dbReference>
<dbReference type="Proteomes" id="UP000194218">
    <property type="component" value="Chromosome"/>
</dbReference>
<feature type="region of interest" description="C-terminal hotdog fold" evidence="9">
    <location>
        <begin position="1045"/>
        <end position="1185"/>
    </location>
</feature>
<dbReference type="SMART" id="SM00825">
    <property type="entry name" value="PKS_KS"/>
    <property type="match status" value="1"/>
</dbReference>
<keyword evidence="2" id="KW-0596">Phosphopantetheine</keyword>
<dbReference type="InterPro" id="IPR013968">
    <property type="entry name" value="PKS_KR"/>
</dbReference>
<feature type="region of interest" description="Disordered" evidence="10">
    <location>
        <begin position="1797"/>
        <end position="1838"/>
    </location>
</feature>
<dbReference type="InterPro" id="IPR006162">
    <property type="entry name" value="Ppantetheine_attach_site"/>
</dbReference>
<dbReference type="Pfam" id="PF00550">
    <property type="entry name" value="PP-binding"/>
    <property type="match status" value="1"/>
</dbReference>
<keyword evidence="4" id="KW-0808">Transferase</keyword>
<dbReference type="SMART" id="SM00823">
    <property type="entry name" value="PKS_PP"/>
    <property type="match status" value="1"/>
</dbReference>
<reference evidence="14 15" key="1">
    <citation type="submission" date="2017-05" db="EMBL/GenBank/DDBJ databases">
        <title>Complete genome sequence of Streptomyces sp. SCSIO 03032 revealed the diverse biosynthetic pathways for its bioactive secondary metabolites.</title>
        <authorList>
            <person name="Ma L."/>
            <person name="Zhu Y."/>
            <person name="Zhang W."/>
            <person name="Zhang G."/>
            <person name="Tian X."/>
            <person name="Zhang S."/>
            <person name="Zhang C."/>
        </authorList>
    </citation>
    <scope>NUCLEOTIDE SEQUENCE [LARGE SCALE GENOMIC DNA]</scope>
    <source>
        <strain evidence="14 15">SCSIO 03032</strain>
    </source>
</reference>
<dbReference type="Gene3D" id="3.40.50.720">
    <property type="entry name" value="NAD(P)-binding Rossmann-like Domain"/>
    <property type="match status" value="3"/>
</dbReference>
<comment type="pathway">
    <text evidence="1">Antibiotic biosynthesis.</text>
</comment>
<name>A0A1W7D698_9ACTN</name>
<evidence type="ECO:0000313" key="15">
    <source>
        <dbReference type="Proteomes" id="UP000194218"/>
    </source>
</evidence>
<dbReference type="Gene3D" id="1.10.1200.10">
    <property type="entry name" value="ACP-like"/>
    <property type="match status" value="1"/>
</dbReference>
<dbReference type="Pfam" id="PF00698">
    <property type="entry name" value="Acyl_transf_1"/>
    <property type="match status" value="1"/>
</dbReference>
<dbReference type="CDD" id="cd05195">
    <property type="entry name" value="enoyl_red"/>
    <property type="match status" value="1"/>
</dbReference>
<dbReference type="InterPro" id="IPR049551">
    <property type="entry name" value="PKS_DH_C"/>
</dbReference>
<feature type="active site" description="Proton donor; for dehydratase activity" evidence="9">
    <location>
        <position position="1102"/>
    </location>
</feature>
<feature type="region of interest" description="N-terminal hotdog fold" evidence="9">
    <location>
        <begin position="910"/>
        <end position="1031"/>
    </location>
</feature>
<evidence type="ECO:0000256" key="7">
    <source>
        <dbReference type="ARBA" id="ARBA00023268"/>
    </source>
</evidence>
<keyword evidence="6" id="KW-0045">Antibiotic biosynthesis</keyword>
<dbReference type="SUPFAM" id="SSF47336">
    <property type="entry name" value="ACP-like"/>
    <property type="match status" value="1"/>
</dbReference>
<dbReference type="InterPro" id="IPR057326">
    <property type="entry name" value="KR_dom"/>
</dbReference>
<dbReference type="Pfam" id="PF16197">
    <property type="entry name" value="KAsynt_C_assoc"/>
    <property type="match status" value="1"/>
</dbReference>
<dbReference type="GO" id="GO:0016491">
    <property type="term" value="F:oxidoreductase activity"/>
    <property type="evidence" value="ECO:0007669"/>
    <property type="project" value="InterPro"/>
</dbReference>
<proteinExistence type="predicted"/>
<feature type="compositionally biased region" description="Gly residues" evidence="10">
    <location>
        <begin position="1827"/>
        <end position="1836"/>
    </location>
</feature>
<dbReference type="InterPro" id="IPR049900">
    <property type="entry name" value="PKS_mFAS_DH"/>
</dbReference>
<dbReference type="InterPro" id="IPR014030">
    <property type="entry name" value="Ketoacyl_synth_N"/>
</dbReference>
<dbReference type="InterPro" id="IPR009081">
    <property type="entry name" value="PP-bd_ACP"/>
</dbReference>
<feature type="domain" description="Ketosynthase family 3 (KS3)" evidence="12">
    <location>
        <begin position="9"/>
        <end position="431"/>
    </location>
</feature>
<dbReference type="GO" id="GO:0004312">
    <property type="term" value="F:fatty acid synthase activity"/>
    <property type="evidence" value="ECO:0007669"/>
    <property type="project" value="TreeGrafter"/>
</dbReference>
<dbReference type="Pfam" id="PF00107">
    <property type="entry name" value="ADH_zinc_N"/>
    <property type="match status" value="1"/>
</dbReference>
<dbReference type="InterPro" id="IPR036291">
    <property type="entry name" value="NAD(P)-bd_dom_sf"/>
</dbReference>
<dbReference type="InterPro" id="IPR042104">
    <property type="entry name" value="PKS_dehydratase_sf"/>
</dbReference>
<dbReference type="InterPro" id="IPR050091">
    <property type="entry name" value="PKS_NRPS_Biosynth_Enz"/>
</dbReference>
<sequence>MAEPVGEEANAVAIVGAACRMPGGVHDLAGLWDVLDRGRDLVTSAPPDRFGTGVDLAGAWPGADRGTFGGFLDDVSEFDAEFFGISPREAARIDPQQRLLLELAVEALDDAGQDRAELAGSDTGVFIGISGHDYADLQAADPAGINAWTMAGGAAANAANRISWTMDWHGVSTAVDTACSSSLTALHLACGHLLAGRSRAVLAGGVSVLLSPVPFLGFSAAAMLSPTGRCRPFAADADGYVRAEGGGAVLLKRLPDALADGDRVHGVVLATGANSDGRTAGLSVPNSAAQEALLRDTYARAGVPPDDLVYVEAHGTGTPAGDPIECAALGHALGRARTGGPLPVGSVKGNLGHLECASGMAGLFKALLVLRHGRIPPTVHAEPRNPHIPFDDFGLVPVPEARPLPPGPARPVIGVNSFGFGGANAHAVLAPPPAPPPPPAAAARPRHLPLLVSGRTPRALAAAAGRMADRLAAAGPGAFYDTAWTATRRRAHHEHRAAVLADSPAVAERALRALAEGRRAPCAATAAAVGRGRTVFVFSGNGSQWPGMGARLLAREETFAAAVDEVDRELSRHLGWSVADTLAAGPGGAPDLADAAVAQPLLFAYQAGLTALLREHGLVPDAVLGHSVGEIAAAWAAGALDLPAAALVLTARGRTQNATAGSGRMAVVGLPEREARKALTAFGGRVEIAGVNSPRDVTLAGPADDLAALGRRLAARDVFFRMLDLDYPYHSRAMDPIEEPLRAALAGLRPRRPGLPFASGVTGSLVGDAALDAGHWWRNVREPVLFADATEALLAEGCDVLVEIGPHPVLAPYLRRITNLRAEPTAVVPTCRRDDDGPDRVRHAVARALAAGARADWAAVFPEPGRVVDLPAYPWQRERHWNGTPAWWSRAGGGGHDEPGEGTGEDGGPHPLLGTRLPTRDAVWSGSLHAARVPWLADHRVDGLVVLPGAAYLELGFAAAGRLAAGPVEVTHLTIGRAMVLPGGDAREPGPRVQVAAGRDGQALRMSTRASEDAEWREHARCRARRLLRDRPAPLDVAAIRDRLAARPDAARAYGRAARRGLALGPAFRVVERLWARDGEALAAYAGEVDTAGYRAHPALLDAVMQTGAFLAAELTGRDALFLPAAVDAARSWDRLPARGWLHARCREVTGHEVTWDVTVSDGTGRVVMELAGCRLRVLARAGQAAQRLATVLRAAPRPDTAAARCPLPAPAALLAASAAERAALAAAHRAGRPGAARDAARDVQAHLAARALARLVPGTADITVPGLLAAGVRPAYAGLCRLLLGLAERRGLLVPRPGGPEPAWRRAVPPAPGAAVRAALAGPLAGEPAAVALFAHCGEHLADVLLGRADPVEVLFADADRHLVEQFYADTADCRFHNGTARALLRAAVERWPADQPLRVLEVGGGTGGMTAELIGVLPPERTRYVFTDVSAAFLPRARARFAGHDFVEYRTLDLAGDPVAQGLPEGGFDLVVAANSLHVPPDLRVCLRNVARLLADGGQLLAFEFHDASLGAVAFGLLDGFWAFTDGELRTDSPLLSARRWTEVLAECGFDGACRAGDAAGAGTEPAMSVLLARRTPRAPRLPGVPGPRRPAPPAAEPAPGAPSFLVAAERPDAPLARALASALAPAAGGPVPVVPAEEATRRAEEAAGASGEGPHVVFLLDEDPAAAAPHAALDEAVRRTGVLAALAAREAFVSAPGAALSVVTRPCAALPAPEGVSHVRDAAVWAAARTFGNERPSVAVRRISLHRGPDPAADAARLALEVLRPADGDEIVLTRRGRFAPRLLPLPAAVAGGGVSAAGAGRPDRTDSTAARTPAIPDAPGTPCGAGPGGGPGPCRLDLREAGASPVTSWAAAPAPAPGPGQLLIEVRAAGLNYRDALLATGALPTGAEAGASVAHRLGLECAGVVRATGAGVEEFAPGDRVFALAPGSLASHVVTDATCVGRLPDAMDFAAGATLPVVWFTLHHGLVELARLAAGETVLVHGGAGGIGMAATHLARSLGASVIATAGTPAKRALLRLLGVEHVLDSRSLRFAEDVRRLTGGRGVDVVLNSLAGEALTRSLELLRAGGRFVELGKRDVYADSPLPMRLLRDNISLFVVDASRLPTTDPERAAARFRAVARHVASGAYPALPHQVWEAGRAGEALRALRRSRHLGKVVIDLTRAPRVERAAPQPARDRAGTYLIAGGLSGLGADTARRLAAEGAGHLALISRRGAAAPGAAELLAELGALGASASVHAADVADRAALRRIIAGAEAAGRPVRGVVHATMHIDDAPLAELTPARIRAVLAPKLLGGALLDELTARLPLDLFLAYSSFAAGVGNLGQAAYAAGNLCLEALARRRRAAGRAGLAVALGTLGETGFAARDPLLTDRLARIGVHPLSPAQAHAATEAFAAAGVAAGTVGNFDWDRLREVMPTVGAPRFAAVLSGGGGGRHEGGARELRLRLSRLSDEEAVAAVTDVLAEELARVLHTEPGRIDRARRLDRLGMDSLMAAELVVAARRRLGCDLPALEIMNAAGLTDLARRALPRLGRPTREESTGARG</sequence>
<dbReference type="PROSITE" id="PS52019">
    <property type="entry name" value="PKS_MFAS_DH"/>
    <property type="match status" value="1"/>
</dbReference>
<dbReference type="Pfam" id="PF21089">
    <property type="entry name" value="PKS_DH_N"/>
    <property type="match status" value="1"/>
</dbReference>
<dbReference type="PROSITE" id="PS52004">
    <property type="entry name" value="KS3_2"/>
    <property type="match status" value="1"/>
</dbReference>
<dbReference type="Gene3D" id="3.40.366.10">
    <property type="entry name" value="Malonyl-Coenzyme A Acyl Carrier Protein, domain 2"/>
    <property type="match status" value="1"/>
</dbReference>
<dbReference type="GO" id="GO:0017000">
    <property type="term" value="P:antibiotic biosynthetic process"/>
    <property type="evidence" value="ECO:0007669"/>
    <property type="project" value="UniProtKB-KW"/>
</dbReference>
<accession>A0A1W7D698</accession>
<dbReference type="SUPFAM" id="SSF53901">
    <property type="entry name" value="Thiolase-like"/>
    <property type="match status" value="1"/>
</dbReference>
<dbReference type="InterPro" id="IPR020807">
    <property type="entry name" value="PKS_DH"/>
</dbReference>
<feature type="active site" description="Proton acceptor; for dehydratase activity" evidence="9">
    <location>
        <position position="939"/>
    </location>
</feature>
<feature type="region of interest" description="Disordered" evidence="10">
    <location>
        <begin position="1577"/>
        <end position="1605"/>
    </location>
</feature>
<dbReference type="SUPFAM" id="SSF55048">
    <property type="entry name" value="Probable ACP-binding domain of malonyl-CoA ACP transacylase"/>
    <property type="match status" value="1"/>
</dbReference>
<dbReference type="SMART" id="SM00829">
    <property type="entry name" value="PKS_ER"/>
    <property type="match status" value="1"/>
</dbReference>
<dbReference type="InterPro" id="IPR013154">
    <property type="entry name" value="ADH-like_N"/>
</dbReference>
<dbReference type="InterPro" id="IPR013217">
    <property type="entry name" value="Methyltransf_12"/>
</dbReference>
<keyword evidence="3" id="KW-0597">Phosphoprotein</keyword>
<dbReference type="Pfam" id="PF02801">
    <property type="entry name" value="Ketoacyl-synt_C"/>
    <property type="match status" value="1"/>
</dbReference>
<dbReference type="PANTHER" id="PTHR43775">
    <property type="entry name" value="FATTY ACID SYNTHASE"/>
    <property type="match status" value="1"/>
</dbReference>
<dbReference type="InterPro" id="IPR016039">
    <property type="entry name" value="Thiolase-like"/>
</dbReference>
<dbReference type="SUPFAM" id="SSF50129">
    <property type="entry name" value="GroES-like"/>
    <property type="match status" value="1"/>
</dbReference>
<keyword evidence="8" id="KW-0012">Acyltransferase</keyword>